<keyword evidence="4" id="KW-1185">Reference proteome</keyword>
<feature type="region of interest" description="Disordered" evidence="1">
    <location>
        <begin position="136"/>
        <end position="168"/>
    </location>
</feature>
<evidence type="ECO:0000313" key="4">
    <source>
        <dbReference type="Proteomes" id="UP000008210"/>
    </source>
</evidence>
<protein>
    <recommendedName>
        <fullName evidence="2">Microcystin LR degradation protein MlrC N-terminal domain-containing protein</fullName>
    </recommendedName>
</protein>
<dbReference type="AlphaFoldDB" id="Q0K6R6"/>
<organism evidence="3 4">
    <name type="scientific">Cupriavidus necator (strain ATCC 17699 / DSM 428 / KCTC 22496 / NCIMB 10442 / H16 / Stanier 337)</name>
    <name type="common">Ralstonia eutropha</name>
    <dbReference type="NCBI Taxonomy" id="381666"/>
    <lineage>
        <taxon>Bacteria</taxon>
        <taxon>Pseudomonadati</taxon>
        <taxon>Pseudomonadota</taxon>
        <taxon>Betaproteobacteria</taxon>
        <taxon>Burkholderiales</taxon>
        <taxon>Burkholderiaceae</taxon>
        <taxon>Cupriavidus</taxon>
    </lineage>
</organism>
<evidence type="ECO:0000313" key="3">
    <source>
        <dbReference type="EMBL" id="CAJ94305.1"/>
    </source>
</evidence>
<gene>
    <name evidence="3" type="ordered locus">H16_A3230</name>
</gene>
<dbReference type="InterPro" id="IPR015995">
    <property type="entry name" value="MlrC_N"/>
</dbReference>
<evidence type="ECO:0000259" key="2">
    <source>
        <dbReference type="Pfam" id="PF07364"/>
    </source>
</evidence>
<dbReference type="KEGG" id="reh:H16_A3230"/>
<dbReference type="HOGENOM" id="CLU_1583754_0_0_4"/>
<dbReference type="eggNOG" id="COG5476">
    <property type="taxonomic scope" value="Bacteria"/>
</dbReference>
<dbReference type="EMBL" id="AM260479">
    <property type="protein sequence ID" value="CAJ94305.1"/>
    <property type="molecule type" value="Genomic_DNA"/>
</dbReference>
<feature type="domain" description="Microcystin LR degradation protein MlrC N-terminal" evidence="2">
    <location>
        <begin position="10"/>
        <end position="74"/>
    </location>
</feature>
<accession>Q0K6R6</accession>
<proteinExistence type="predicted"/>
<dbReference type="Pfam" id="PF07364">
    <property type="entry name" value="DUF1485"/>
    <property type="match status" value="1"/>
</dbReference>
<reference evidence="3 4" key="1">
    <citation type="journal article" date="2006" name="Nat. Biotechnol.">
        <title>Genome sequence of the bioplastic-producing 'Knallgas' bacterium Ralstonia eutropha H16.</title>
        <authorList>
            <person name="Pohlmann A."/>
            <person name="Fricke W.F."/>
            <person name="Reinecke F."/>
            <person name="Kusian B."/>
            <person name="Liesegang H."/>
            <person name="Cramm R."/>
            <person name="Eitinger T."/>
            <person name="Ewering C."/>
            <person name="Potter M."/>
            <person name="Schwartz E."/>
            <person name="Strittmatter A."/>
            <person name="Voss I."/>
            <person name="Gottschalk G."/>
            <person name="Steinbuechel A."/>
            <person name="Friedrich B."/>
            <person name="Bowien B."/>
        </authorList>
    </citation>
    <scope>NUCLEOTIDE SEQUENCE [LARGE SCALE GENOMIC DNA]</scope>
    <source>
        <strain evidence="4">ATCC 17699 / DSM 428 / KCTC 22496 / NCIMB 10442 / H16 / Stanier 337</strain>
    </source>
</reference>
<name>Q0K6R6_CUPNH</name>
<sequence length="168" mass="18640">MVSGLQRRLQKLAAACDLTLPCKLYPHTDFHDRGVEAVELLLEMIRGGLKPVTAMRRLPMLPYIVTTQDGLIPAEVNDVCRKLAARTARRDRLLVVPRFPLRGYRGPRPGGCVHHNRRRRACAALRRRSRAMDLVASRGVPSDVSDPRTGRRPCPVGGRGAFLSTAKA</sequence>
<dbReference type="Proteomes" id="UP000008210">
    <property type="component" value="Chromosome 1"/>
</dbReference>
<evidence type="ECO:0000256" key="1">
    <source>
        <dbReference type="SAM" id="MobiDB-lite"/>
    </source>
</evidence>